<protein>
    <submittedName>
        <fullName evidence="3">Tetratricopeptide repeat protein 39B</fullName>
    </submittedName>
</protein>
<dbReference type="InterPro" id="IPR011990">
    <property type="entry name" value="TPR-like_helical_dom_sf"/>
</dbReference>
<dbReference type="InterPro" id="IPR019412">
    <property type="entry name" value="IML2/TPR_39"/>
</dbReference>
<dbReference type="PANTHER" id="PTHR31859">
    <property type="entry name" value="TETRATRICOPEPTIDE REPEAT PROTEIN 39 FAMILY MEMBER"/>
    <property type="match status" value="1"/>
</dbReference>
<feature type="signal peptide" evidence="1">
    <location>
        <begin position="1"/>
        <end position="16"/>
    </location>
</feature>
<feature type="chain" id="PRO_5037161658" evidence="1">
    <location>
        <begin position="17"/>
        <end position="344"/>
    </location>
</feature>
<accession>A0A914E4D3</accession>
<evidence type="ECO:0000256" key="1">
    <source>
        <dbReference type="SAM" id="SignalP"/>
    </source>
</evidence>
<proteinExistence type="predicted"/>
<reference evidence="3" key="1">
    <citation type="submission" date="2022-11" db="UniProtKB">
        <authorList>
            <consortium name="WormBaseParasite"/>
        </authorList>
    </citation>
    <scope>IDENTIFICATION</scope>
</reference>
<keyword evidence="2" id="KW-1185">Reference proteome</keyword>
<dbReference type="Pfam" id="PF10300">
    <property type="entry name" value="Iml2-TPR_39"/>
    <property type="match status" value="1"/>
</dbReference>
<name>A0A914E4D3_9BILA</name>
<evidence type="ECO:0000313" key="2">
    <source>
        <dbReference type="Proteomes" id="UP000887540"/>
    </source>
</evidence>
<dbReference type="Proteomes" id="UP000887540">
    <property type="component" value="Unplaced"/>
</dbReference>
<dbReference type="WBParaSite" id="ACRNAN_scaffold5683.g16227.t2">
    <property type="protein sequence ID" value="ACRNAN_scaffold5683.g16227.t2"/>
    <property type="gene ID" value="ACRNAN_scaffold5683.g16227"/>
</dbReference>
<dbReference type="PANTHER" id="PTHR31859:SF9">
    <property type="entry name" value="TETRATRICOPEPTIDE REPEAT PROTEIN 39B"/>
    <property type="match status" value="1"/>
</dbReference>
<evidence type="ECO:0000313" key="3">
    <source>
        <dbReference type="WBParaSite" id="ACRNAN_scaffold5683.g16227.t2"/>
    </source>
</evidence>
<organism evidence="2 3">
    <name type="scientific">Acrobeloides nanus</name>
    <dbReference type="NCBI Taxonomy" id="290746"/>
    <lineage>
        <taxon>Eukaryota</taxon>
        <taxon>Metazoa</taxon>
        <taxon>Ecdysozoa</taxon>
        <taxon>Nematoda</taxon>
        <taxon>Chromadorea</taxon>
        <taxon>Rhabditida</taxon>
        <taxon>Tylenchina</taxon>
        <taxon>Cephalobomorpha</taxon>
        <taxon>Cephaloboidea</taxon>
        <taxon>Cephalobidae</taxon>
        <taxon>Acrobeloides</taxon>
    </lineage>
</organism>
<dbReference type="SUPFAM" id="SSF48452">
    <property type="entry name" value="TPR-like"/>
    <property type="match status" value="1"/>
</dbReference>
<dbReference type="InterPro" id="IPR019734">
    <property type="entry name" value="TPR_rpt"/>
</dbReference>
<dbReference type="Gene3D" id="1.25.40.10">
    <property type="entry name" value="Tetratricopeptide repeat domain"/>
    <property type="match status" value="2"/>
</dbReference>
<sequence length="344" mass="40536">MVLLCWHLIATFFVGGDNPDIPLCKRLLAPLIENYPNGAIILFIRARLYLVSGDVDNAIYFYNKSIRAQDTYQQFHHICYWELTFAYSYLQKWDRAANNAKRLLDESKWSRCVYTYMLAIIIYADEHTPKRIETVRTLFQRVPNLRLRIAGKSIPVEKFCERKAQRFLRIGKLYFSHYEFIYFWCGFSICTPIFIENILHDIELKWRVDPSEDTNDQCLYMFLKGVCLKALRRSEEAETCFLKILELEGLLTDYYYIAPNACFELALTRAELGRGDEMEVLLTRALAYRGYSLETKLHFRIHGTLEGIRRNRGIRHLKNPRPSNMSVYTVVNTLYSQKFSELSN</sequence>
<dbReference type="SMART" id="SM00028">
    <property type="entry name" value="TPR"/>
    <property type="match status" value="3"/>
</dbReference>
<keyword evidence="1" id="KW-0732">Signal</keyword>
<dbReference type="AlphaFoldDB" id="A0A914E4D3"/>